<evidence type="ECO:0000313" key="1">
    <source>
        <dbReference type="EMBL" id="STO20863.1"/>
    </source>
</evidence>
<protein>
    <submittedName>
        <fullName evidence="1">Uncharacterized protein</fullName>
    </submittedName>
</protein>
<reference evidence="1 2" key="1">
    <citation type="submission" date="2018-06" db="EMBL/GenBank/DDBJ databases">
        <authorList>
            <consortium name="Pathogen Informatics"/>
            <person name="Doyle S."/>
        </authorList>
    </citation>
    <scope>NUCLEOTIDE SEQUENCE [LARGE SCALE GENOMIC DNA]</scope>
    <source>
        <strain evidence="1 2">NCTC11370</strain>
    </source>
</reference>
<dbReference type="Proteomes" id="UP000254554">
    <property type="component" value="Unassembled WGS sequence"/>
</dbReference>
<proteinExistence type="predicted"/>
<dbReference type="STRING" id="1094715.GCA_000236165_01499"/>
<gene>
    <name evidence="1" type="ORF">NCTC11370_00922</name>
</gene>
<organism evidence="1 2">
    <name type="scientific">Fluoribacter dumoffii</name>
    <dbReference type="NCBI Taxonomy" id="463"/>
    <lineage>
        <taxon>Bacteria</taxon>
        <taxon>Pseudomonadati</taxon>
        <taxon>Pseudomonadota</taxon>
        <taxon>Gammaproteobacteria</taxon>
        <taxon>Legionellales</taxon>
        <taxon>Legionellaceae</taxon>
        <taxon>Fluoribacter</taxon>
    </lineage>
</organism>
<sequence>MNKQRRKPLTRVQPQKYNQVAPTTNHFYFKKNGLLRTKIVYYNCNVQF</sequence>
<dbReference type="EMBL" id="UGGT01000001">
    <property type="protein sequence ID" value="STO20863.1"/>
    <property type="molecule type" value="Genomic_DNA"/>
</dbReference>
<accession>A0A377G7X4</accession>
<evidence type="ECO:0000313" key="2">
    <source>
        <dbReference type="Proteomes" id="UP000254554"/>
    </source>
</evidence>
<keyword evidence="2" id="KW-1185">Reference proteome</keyword>
<name>A0A377G7X4_9GAMM</name>
<dbReference type="AlphaFoldDB" id="A0A377G7X4"/>